<dbReference type="OrthoDB" id="4560653at2"/>
<dbReference type="EMBL" id="FRAP01000022">
    <property type="protein sequence ID" value="SHL24987.1"/>
    <property type="molecule type" value="Genomic_DNA"/>
</dbReference>
<evidence type="ECO:0008006" key="4">
    <source>
        <dbReference type="Google" id="ProtNLM"/>
    </source>
</evidence>
<organism evidence="2 3">
    <name type="scientific">Pseudonocardia thermophila</name>
    <dbReference type="NCBI Taxonomy" id="1848"/>
    <lineage>
        <taxon>Bacteria</taxon>
        <taxon>Bacillati</taxon>
        <taxon>Actinomycetota</taxon>
        <taxon>Actinomycetes</taxon>
        <taxon>Pseudonocardiales</taxon>
        <taxon>Pseudonocardiaceae</taxon>
        <taxon>Pseudonocardia</taxon>
    </lineage>
</organism>
<feature type="compositionally biased region" description="Basic and acidic residues" evidence="1">
    <location>
        <begin position="139"/>
        <end position="149"/>
    </location>
</feature>
<keyword evidence="3" id="KW-1185">Reference proteome</keyword>
<evidence type="ECO:0000313" key="3">
    <source>
        <dbReference type="Proteomes" id="UP000184363"/>
    </source>
</evidence>
<feature type="compositionally biased region" description="Low complexity" evidence="1">
    <location>
        <begin position="99"/>
        <end position="133"/>
    </location>
</feature>
<proteinExistence type="predicted"/>
<evidence type="ECO:0000313" key="2">
    <source>
        <dbReference type="EMBL" id="SHL24987.1"/>
    </source>
</evidence>
<name>A0A1M6Z3M1_PSETH</name>
<dbReference type="Proteomes" id="UP000184363">
    <property type="component" value="Unassembled WGS sequence"/>
</dbReference>
<gene>
    <name evidence="2" type="ORF">SAMN05443637_12262</name>
</gene>
<dbReference type="InterPro" id="IPR046282">
    <property type="entry name" value="DUF6319"/>
</dbReference>
<sequence>MSTATALSEKEIEEVRAELAAGRSVTVWFTEAAVGMPVGGSAKIVSIGDPAVGEFIQVRPTGSRDELFCSPAELTRTRPPRRRAGAKAEVPRPREASGTTEPARPARSRPRAVAAAAPATAKTATEDPATDKTGAGRPVAEKTVAEKTVARSADGASTTPAARTTPLISEKTPKPAKRRSSKETTVPDITVVLQPTSDGEWTASVVRGSRTVVKPTPVPPADIAKAARCLPPAIGDAVDSALAAARARQQERVAMLQAELEAARQALQELGG</sequence>
<evidence type="ECO:0000256" key="1">
    <source>
        <dbReference type="SAM" id="MobiDB-lite"/>
    </source>
</evidence>
<reference evidence="2 3" key="1">
    <citation type="submission" date="2016-11" db="EMBL/GenBank/DDBJ databases">
        <authorList>
            <person name="Jaros S."/>
            <person name="Januszkiewicz K."/>
            <person name="Wedrychowicz H."/>
        </authorList>
    </citation>
    <scope>NUCLEOTIDE SEQUENCE [LARGE SCALE GENOMIC DNA]</scope>
    <source>
        <strain evidence="2 3">DSM 43832</strain>
    </source>
</reference>
<dbReference type="Pfam" id="PF19844">
    <property type="entry name" value="DUF6319"/>
    <property type="match status" value="1"/>
</dbReference>
<dbReference type="RefSeq" id="WP_073459688.1">
    <property type="nucleotide sequence ID" value="NZ_FRAP01000022.1"/>
</dbReference>
<dbReference type="STRING" id="1848.SAMN05443637_12262"/>
<accession>A0A1M6Z3M1</accession>
<feature type="region of interest" description="Disordered" evidence="1">
    <location>
        <begin position="68"/>
        <end position="188"/>
    </location>
</feature>
<dbReference type="AlphaFoldDB" id="A0A1M6Z3M1"/>
<protein>
    <recommendedName>
        <fullName evidence="4">Translation initiation factor</fullName>
    </recommendedName>
</protein>